<protein>
    <submittedName>
        <fullName evidence="1">DUF4156 domain-containing protein</fullName>
    </submittedName>
</protein>
<name>A0A5M9QRH6_9HELI</name>
<evidence type="ECO:0000313" key="1">
    <source>
        <dbReference type="EMBL" id="KAA8709605.1"/>
    </source>
</evidence>
<proteinExistence type="predicted"/>
<dbReference type="RefSeq" id="WP_023929895.1">
    <property type="nucleotide sequence ID" value="NZ_JAERIX010000046.1"/>
</dbReference>
<accession>A0A5M9QRH6</accession>
<dbReference type="Proteomes" id="UP000323707">
    <property type="component" value="Unassembled WGS sequence"/>
</dbReference>
<dbReference type="InterPro" id="IPR025294">
    <property type="entry name" value="DUF4156"/>
</dbReference>
<comment type="caution">
    <text evidence="1">The sequence shown here is derived from an EMBL/GenBank/DDBJ whole genome shotgun (WGS) entry which is preliminary data.</text>
</comment>
<dbReference type="EMBL" id="VXKE01000014">
    <property type="protein sequence ID" value="KAA8709605.1"/>
    <property type="molecule type" value="Genomic_DNA"/>
</dbReference>
<dbReference type="AlphaFoldDB" id="A0A5M9QRH6"/>
<gene>
    <name evidence="1" type="ORF">F4V45_04855</name>
</gene>
<dbReference type="Pfam" id="PF13698">
    <property type="entry name" value="DUF4156"/>
    <property type="match status" value="1"/>
</dbReference>
<organism evidence="1 2">
    <name type="scientific">Helicobacter canis</name>
    <dbReference type="NCBI Taxonomy" id="29419"/>
    <lineage>
        <taxon>Bacteria</taxon>
        <taxon>Pseudomonadati</taxon>
        <taxon>Campylobacterota</taxon>
        <taxon>Epsilonproteobacteria</taxon>
        <taxon>Campylobacterales</taxon>
        <taxon>Helicobacteraceae</taxon>
        <taxon>Helicobacter</taxon>
    </lineage>
</organism>
<dbReference type="PROSITE" id="PS51257">
    <property type="entry name" value="PROKAR_LIPOPROTEIN"/>
    <property type="match status" value="1"/>
</dbReference>
<reference evidence="1 2" key="1">
    <citation type="submission" date="2019-09" db="EMBL/GenBank/DDBJ databases">
        <title>Draft genome sequence of various Type strains from the CCUG.</title>
        <authorList>
            <person name="Pineiro-Iglesias B."/>
            <person name="Tunovic T."/>
            <person name="Unosson C."/>
            <person name="Inganas E."/>
            <person name="Ohlen M."/>
            <person name="Cardew S."/>
            <person name="Jensie-Markopoulos S."/>
            <person name="Salva-Serra F."/>
            <person name="Jaen-Luchoro D."/>
            <person name="Karlsson R."/>
            <person name="Svensson-Stadler L."/>
            <person name="Chun J."/>
            <person name="Moore E."/>
        </authorList>
    </citation>
    <scope>NUCLEOTIDE SEQUENCE [LARGE SCALE GENOMIC DNA]</scope>
    <source>
        <strain evidence="1 2">CCUG 32756T</strain>
    </source>
</reference>
<evidence type="ECO:0000313" key="2">
    <source>
        <dbReference type="Proteomes" id="UP000323707"/>
    </source>
</evidence>
<sequence>MRLYHNTTKAFGIISIAGLLSIASIFSACYKPPKPTQDALSVKVYRGKSSLKDCTYLTESSGIVNTKGYGIKLLAAIAGAENDLRNKAARFGGNAVLVLHTESRYLGADYQFKMGLANDNTSNKIDEYIIYGEVYRCKL</sequence>